<accession>U5ES21</accession>
<sequence>IALLQEPYHLKNYLGLGKVKGNLLVGINRGKPRAAIYIVPSIDFILLSQFCDKDTVVIKITYDFEGNKKELLICSAYFEGKENISPPNQKVVELINFGQKIGLPVLVGCDANAHNIVWGSSDCNKRGDDLLNFIYGSRMVILNKGNKPTFEVKNRKEVLDITFCSANIEKDMMDWKVVDECSYSDHKFICFKIKGCKNDSVNFKNPRKTDWIKFKDKVGETFISGGNLVIESTTQLEEAVDEFNSKLFHCFDYACPQTTNGVRSGTPWWNRHLENLRKKMRKLWNKRFKQWDIFKVARKEYQKAIKKAEYEAWIKECEEAKSIKDTARIHRILSKNKDIQVNSLIRTDGTFAVDEKDILVNLLDAHFPGGNFDVSLDYTDQKVSVDSNFEKELFSCKSVLWGIQTFDPYKSAGCDGLFPAMLQNSNSVVVEMLVEIIRASYRFGYIPTSWRKVKIKFIPKMGRVSYDTAKDFRAINLTSIILKLMEKIVDRYLKKFICDVHPIQKEQHAYQTGKSTDSALHQIANIIEKSIDFGEVALAAFMDIEGAFDSTSFDTIINALKLINIDGGIIRWVESMLRNRILSASLNSIEVKIQPGQGTPQGGVLSPTLWLLIKDSLIILIKRMLIDIIGFADDFCAIVKGFDVGTVYDIMQNVFKLVEQWCCSVGLKINPTKTQLVLFTRRYRVSGIKPLTLFNIQVETVEEAKFLGVIFDRKLDYNKHIDCRINKALMIFNQCRSAFGKTWGLKPKYISWIYNMVVIPILFYGIILWWHRLEIQSVRSKLDKIQRLGLLCISGAMSTTSTKAMEVTLGMLPIALRGKAEAQSVACRLYYLNLWGDNFYGNLSGHSRIIKDIFNKLPIVKAPSDFITRVIDWDINFETIINSRDEVFDLINMQVDTEEYIDIYTDGSLTNYGAGFGVFSDKLGLKISISLGKFVGIFQAEVTAIYYAMSICLERGIREKSIRVFSDSQAALKAIEKYETRSKLVLECKSTINELGLNNCIRLIWIPGHSGFSGNEIADELARKASECSLLGPEPGLPLSFGMVRSWFKQKANSENVNNWLNLEGCAHSKIFIGNKFKEIPRFMWKLGKDKLRIAIAVITGHCKLKKHLFNMGLENDTICRSCELDEETPYHLVGLCPSFANLRYNIFGQFLLNEEQIRQAKIKDILDFIHKTGREII</sequence>
<evidence type="ECO:0000256" key="1">
    <source>
        <dbReference type="SAM" id="Phobius"/>
    </source>
</evidence>
<evidence type="ECO:0000313" key="4">
    <source>
        <dbReference type="EMBL" id="JAB56420.1"/>
    </source>
</evidence>
<dbReference type="InterPro" id="IPR012337">
    <property type="entry name" value="RNaseH-like_sf"/>
</dbReference>
<reference evidence="4" key="1">
    <citation type="journal article" date="2014" name="Insect Biochem. Mol. Biol.">
        <title>An insight into the sialome of the frog biting fly, Corethrella appendiculata.</title>
        <authorList>
            <person name="Ribeiro J.M.C."/>
            <person name="Chagas A.C."/>
            <person name="Pham V.M."/>
            <person name="Lounibos L.P."/>
            <person name="Calvo E."/>
        </authorList>
    </citation>
    <scope>NUCLEOTIDE SEQUENCE</scope>
    <source>
        <tissue evidence="4">Salivary glands</tissue>
    </source>
</reference>
<dbReference type="PANTHER" id="PTHR33481:SF1">
    <property type="entry name" value="ENDONUCLEASE_EXONUCLEASE_PHOSPHATASE DOMAIN-CONTAINING PROTEIN-RELATED"/>
    <property type="match status" value="1"/>
</dbReference>
<dbReference type="Pfam" id="PF14529">
    <property type="entry name" value="Exo_endo_phos_2"/>
    <property type="match status" value="1"/>
</dbReference>
<dbReference type="InterPro" id="IPR036397">
    <property type="entry name" value="RNaseH_sf"/>
</dbReference>
<feature type="non-terminal residue" evidence="4">
    <location>
        <position position="1"/>
    </location>
</feature>
<dbReference type="Gene3D" id="3.60.10.10">
    <property type="entry name" value="Endonuclease/exonuclease/phosphatase"/>
    <property type="match status" value="1"/>
</dbReference>
<dbReference type="AlphaFoldDB" id="U5ES21"/>
<keyword evidence="1" id="KW-0812">Transmembrane</keyword>
<organism evidence="4">
    <name type="scientific">Corethrella appendiculata</name>
    <dbReference type="NCBI Taxonomy" id="1370023"/>
    <lineage>
        <taxon>Eukaryota</taxon>
        <taxon>Metazoa</taxon>
        <taxon>Ecdysozoa</taxon>
        <taxon>Arthropoda</taxon>
        <taxon>Hexapoda</taxon>
        <taxon>Insecta</taxon>
        <taxon>Pterygota</taxon>
        <taxon>Neoptera</taxon>
        <taxon>Endopterygota</taxon>
        <taxon>Diptera</taxon>
        <taxon>Nematocera</taxon>
        <taxon>Culicoidea</taxon>
        <taxon>Chaoboridae</taxon>
        <taxon>Corethrella</taxon>
    </lineage>
</organism>
<dbReference type="InterPro" id="IPR036691">
    <property type="entry name" value="Endo/exonu/phosph_ase_sf"/>
</dbReference>
<evidence type="ECO:0000259" key="3">
    <source>
        <dbReference type="PROSITE" id="PS50879"/>
    </source>
</evidence>
<keyword evidence="1" id="KW-1133">Transmembrane helix</keyword>
<dbReference type="GO" id="GO:0003676">
    <property type="term" value="F:nucleic acid binding"/>
    <property type="evidence" value="ECO:0007669"/>
    <property type="project" value="InterPro"/>
</dbReference>
<dbReference type="EMBL" id="GANO01003451">
    <property type="protein sequence ID" value="JAB56420.1"/>
    <property type="molecule type" value="mRNA"/>
</dbReference>
<dbReference type="SUPFAM" id="SSF53098">
    <property type="entry name" value="Ribonuclease H-like"/>
    <property type="match status" value="1"/>
</dbReference>
<dbReference type="GO" id="GO:0071897">
    <property type="term" value="P:DNA biosynthetic process"/>
    <property type="evidence" value="ECO:0007669"/>
    <property type="project" value="UniProtKB-ARBA"/>
</dbReference>
<dbReference type="InterPro" id="IPR043502">
    <property type="entry name" value="DNA/RNA_pol_sf"/>
</dbReference>
<name>U5ES21_9DIPT</name>
<dbReference type="CDD" id="cd09276">
    <property type="entry name" value="Rnase_HI_RT_non_LTR"/>
    <property type="match status" value="1"/>
</dbReference>
<dbReference type="SUPFAM" id="SSF56219">
    <property type="entry name" value="DNase I-like"/>
    <property type="match status" value="1"/>
</dbReference>
<dbReference type="InterPro" id="IPR005135">
    <property type="entry name" value="Endo/exonuclease/phosphatase"/>
</dbReference>
<proteinExistence type="evidence at transcript level"/>
<dbReference type="Gene3D" id="3.30.420.10">
    <property type="entry name" value="Ribonuclease H-like superfamily/Ribonuclease H"/>
    <property type="match status" value="1"/>
</dbReference>
<dbReference type="PROSITE" id="PS50878">
    <property type="entry name" value="RT_POL"/>
    <property type="match status" value="1"/>
</dbReference>
<feature type="domain" description="RNase H type-1" evidence="3">
    <location>
        <begin position="897"/>
        <end position="1027"/>
    </location>
</feature>
<dbReference type="GO" id="GO:0004523">
    <property type="term" value="F:RNA-DNA hybrid ribonuclease activity"/>
    <property type="evidence" value="ECO:0007669"/>
    <property type="project" value="InterPro"/>
</dbReference>
<dbReference type="InterPro" id="IPR002156">
    <property type="entry name" value="RNaseH_domain"/>
</dbReference>
<keyword evidence="1" id="KW-0472">Membrane</keyword>
<dbReference type="PANTHER" id="PTHR33481">
    <property type="entry name" value="REVERSE TRANSCRIPTASE"/>
    <property type="match status" value="1"/>
</dbReference>
<dbReference type="GO" id="GO:0042575">
    <property type="term" value="C:DNA polymerase complex"/>
    <property type="evidence" value="ECO:0007669"/>
    <property type="project" value="UniProtKB-ARBA"/>
</dbReference>
<dbReference type="PROSITE" id="PS50879">
    <property type="entry name" value="RNASE_H_1"/>
    <property type="match status" value="1"/>
</dbReference>
<dbReference type="Pfam" id="PF00078">
    <property type="entry name" value="RVT_1"/>
    <property type="match status" value="1"/>
</dbReference>
<feature type="transmembrane region" description="Helical" evidence="1">
    <location>
        <begin position="752"/>
        <end position="771"/>
    </location>
</feature>
<dbReference type="Pfam" id="PF00075">
    <property type="entry name" value="RNase_H"/>
    <property type="match status" value="1"/>
</dbReference>
<protein>
    <submittedName>
        <fullName evidence="4">Putative lian-aa1 retrotransposon protein</fullName>
    </submittedName>
</protein>
<dbReference type="SUPFAM" id="SSF56672">
    <property type="entry name" value="DNA/RNA polymerases"/>
    <property type="match status" value="1"/>
</dbReference>
<dbReference type="CDD" id="cd01650">
    <property type="entry name" value="RT_nLTR_like"/>
    <property type="match status" value="1"/>
</dbReference>
<evidence type="ECO:0000259" key="2">
    <source>
        <dbReference type="PROSITE" id="PS50878"/>
    </source>
</evidence>
<feature type="domain" description="Reverse transcriptase" evidence="2">
    <location>
        <begin position="439"/>
        <end position="711"/>
    </location>
</feature>
<dbReference type="InterPro" id="IPR000477">
    <property type="entry name" value="RT_dom"/>
</dbReference>